<evidence type="ECO:0000313" key="3">
    <source>
        <dbReference type="EMBL" id="KIW00616.1"/>
    </source>
</evidence>
<feature type="region of interest" description="Disordered" evidence="2">
    <location>
        <begin position="498"/>
        <end position="532"/>
    </location>
</feature>
<gene>
    <name evidence="3" type="ORF">PV09_07813</name>
</gene>
<name>A0A0D1XEK7_9PEZI</name>
<feature type="compositionally biased region" description="Polar residues" evidence="2">
    <location>
        <begin position="198"/>
        <end position="213"/>
    </location>
</feature>
<dbReference type="AlphaFoldDB" id="A0A0D1XEK7"/>
<organism evidence="3 4">
    <name type="scientific">Verruconis gallopava</name>
    <dbReference type="NCBI Taxonomy" id="253628"/>
    <lineage>
        <taxon>Eukaryota</taxon>
        <taxon>Fungi</taxon>
        <taxon>Dikarya</taxon>
        <taxon>Ascomycota</taxon>
        <taxon>Pezizomycotina</taxon>
        <taxon>Dothideomycetes</taxon>
        <taxon>Pleosporomycetidae</taxon>
        <taxon>Venturiales</taxon>
        <taxon>Sympoventuriaceae</taxon>
        <taxon>Verruconis</taxon>
    </lineage>
</organism>
<dbReference type="Proteomes" id="UP000053259">
    <property type="component" value="Unassembled WGS sequence"/>
</dbReference>
<keyword evidence="1" id="KW-0175">Coiled coil</keyword>
<feature type="region of interest" description="Disordered" evidence="2">
    <location>
        <begin position="360"/>
        <end position="452"/>
    </location>
</feature>
<feature type="compositionally biased region" description="Basic and acidic residues" evidence="2">
    <location>
        <begin position="407"/>
        <end position="419"/>
    </location>
</feature>
<dbReference type="InParanoid" id="A0A0D1XEK7"/>
<evidence type="ECO:0000256" key="1">
    <source>
        <dbReference type="SAM" id="Coils"/>
    </source>
</evidence>
<dbReference type="RefSeq" id="XP_016210485.1">
    <property type="nucleotide sequence ID" value="XM_016361625.1"/>
</dbReference>
<feature type="coiled-coil region" evidence="1">
    <location>
        <begin position="24"/>
        <end position="51"/>
    </location>
</feature>
<dbReference type="EMBL" id="KN847561">
    <property type="protein sequence ID" value="KIW00616.1"/>
    <property type="molecule type" value="Genomic_DNA"/>
</dbReference>
<accession>A0A0D1XEK7</accession>
<evidence type="ECO:0000313" key="4">
    <source>
        <dbReference type="Proteomes" id="UP000053259"/>
    </source>
</evidence>
<evidence type="ECO:0000256" key="2">
    <source>
        <dbReference type="SAM" id="MobiDB-lite"/>
    </source>
</evidence>
<dbReference type="OrthoDB" id="5343576at2759"/>
<dbReference type="STRING" id="253628.A0A0D1XEK7"/>
<proteinExistence type="predicted"/>
<feature type="region of interest" description="Disordered" evidence="2">
    <location>
        <begin position="198"/>
        <end position="221"/>
    </location>
</feature>
<dbReference type="HOGENOM" id="CLU_027370_1_0_1"/>
<feature type="compositionally biased region" description="Basic and acidic residues" evidence="2">
    <location>
        <begin position="375"/>
        <end position="388"/>
    </location>
</feature>
<sequence>MSALDVTENNFVPDQLVDQLVKGYDALSVEIKVLDDQRRDLENRLSWAKQQYLDALKRFSPTTASQDFRTFLDELDEAGICEASPKSLDWLASAQRSTDPDRQNRAYNIQRAADAREKIRFRRRASDAAAHANGAAIANVNDVRIWNGKSADPPLSPMEKDFTTYNGTPGRLKCPFVAPNGQSGSLLNGGTNAINGMSNGIRTPKGSSMSRASISGRRSKRSSFHDPIRAEICGFDQSNSNAASIDGSVPLCPIRFLDQHSPEEVAQYFERHKHELPRSHELCVKRYQSNEASIRELDKKYGTLVTMIQGLGQVHQPMLPETPEDDTLDQNDGVEGGSKARVEKWASTVTESLKGVDEIPVDDVSTGENGEMDEREPHFDRPLKDVRVGESPSRPWGIAVPDVDELDGGRAARSDHTASPRDTPIPPPTKLPESPVKSTTTTTTTTREPGRCPFDHKMLSGMANLMPGTPHTNHNASAEAVTAKPESHIPPMMAESVLPKNGRSPAADEPELPQGTKVAAAATTAPPSAQPPAPQLVFNGPVFFGYNMDQALAMLQASGIAGKVA</sequence>
<keyword evidence="4" id="KW-1185">Reference proteome</keyword>
<dbReference type="GeneID" id="27315786"/>
<dbReference type="VEuPathDB" id="FungiDB:PV09_07813"/>
<reference evidence="3 4" key="1">
    <citation type="submission" date="2015-01" db="EMBL/GenBank/DDBJ databases">
        <title>The Genome Sequence of Ochroconis gallopava CBS43764.</title>
        <authorList>
            <consortium name="The Broad Institute Genomics Platform"/>
            <person name="Cuomo C."/>
            <person name="de Hoog S."/>
            <person name="Gorbushina A."/>
            <person name="Stielow B."/>
            <person name="Teixiera M."/>
            <person name="Abouelleil A."/>
            <person name="Chapman S.B."/>
            <person name="Priest M."/>
            <person name="Young S.K."/>
            <person name="Wortman J."/>
            <person name="Nusbaum C."/>
            <person name="Birren B."/>
        </authorList>
    </citation>
    <scope>NUCLEOTIDE SEQUENCE [LARGE SCALE GENOMIC DNA]</scope>
    <source>
        <strain evidence="3 4">CBS 43764</strain>
    </source>
</reference>
<protein>
    <submittedName>
        <fullName evidence="3">Uncharacterized protein</fullName>
    </submittedName>
</protein>